<keyword evidence="12" id="KW-0121">Carboxypeptidase</keyword>
<dbReference type="SUPFAM" id="SSF110997">
    <property type="entry name" value="Sporulation related repeat"/>
    <property type="match status" value="1"/>
</dbReference>
<feature type="active site" description="Acyl-ester intermediate" evidence="7">
    <location>
        <position position="66"/>
    </location>
</feature>
<dbReference type="Pfam" id="PF00768">
    <property type="entry name" value="Peptidase_S11"/>
    <property type="match status" value="1"/>
</dbReference>
<evidence type="ECO:0000313" key="12">
    <source>
        <dbReference type="EMBL" id="SUB00679.1"/>
    </source>
</evidence>
<keyword evidence="6" id="KW-0961">Cell wall biogenesis/degradation</keyword>
<evidence type="ECO:0000259" key="11">
    <source>
        <dbReference type="PROSITE" id="PS51724"/>
    </source>
</evidence>
<feature type="active site" description="Proton acceptor" evidence="7">
    <location>
        <position position="69"/>
    </location>
</feature>
<keyword evidence="12" id="KW-0645">Protease</keyword>
<evidence type="ECO:0000256" key="1">
    <source>
        <dbReference type="ARBA" id="ARBA00007164"/>
    </source>
</evidence>
<dbReference type="AlphaFoldDB" id="A0A378ZV33"/>
<feature type="active site" evidence="7">
    <location>
        <position position="126"/>
    </location>
</feature>
<dbReference type="Gene3D" id="3.40.710.10">
    <property type="entry name" value="DD-peptidase/beta-lactamase superfamily"/>
    <property type="match status" value="1"/>
</dbReference>
<dbReference type="EMBL" id="UGSK01000001">
    <property type="protein sequence ID" value="SUB00679.1"/>
    <property type="molecule type" value="Genomic_DNA"/>
</dbReference>
<dbReference type="OrthoDB" id="9795979at2"/>
<dbReference type="InterPro" id="IPR036680">
    <property type="entry name" value="SPOR-like_sf"/>
</dbReference>
<keyword evidence="4" id="KW-0133">Cell shape</keyword>
<evidence type="ECO:0000256" key="4">
    <source>
        <dbReference type="ARBA" id="ARBA00022960"/>
    </source>
</evidence>
<dbReference type="InterPro" id="IPR001967">
    <property type="entry name" value="Peptidase_S11_N"/>
</dbReference>
<dbReference type="Pfam" id="PF05036">
    <property type="entry name" value="SPOR"/>
    <property type="match status" value="1"/>
</dbReference>
<dbReference type="InterPro" id="IPR007730">
    <property type="entry name" value="SPOR-like_dom"/>
</dbReference>
<comment type="similarity">
    <text evidence="1 9">Belongs to the peptidase S11 family.</text>
</comment>
<dbReference type="InterPro" id="IPR012338">
    <property type="entry name" value="Beta-lactam/transpept-like"/>
</dbReference>
<accession>A0A378ZV33</accession>
<dbReference type="Gene3D" id="3.30.70.1070">
    <property type="entry name" value="Sporulation related repeat"/>
    <property type="match status" value="1"/>
</dbReference>
<dbReference type="InterPro" id="IPR018044">
    <property type="entry name" value="Peptidase_S11"/>
</dbReference>
<organism evidence="12 13">
    <name type="scientific">Pannonibacter phragmitetus</name>
    <dbReference type="NCBI Taxonomy" id="121719"/>
    <lineage>
        <taxon>Bacteria</taxon>
        <taxon>Pseudomonadati</taxon>
        <taxon>Pseudomonadota</taxon>
        <taxon>Alphaproteobacteria</taxon>
        <taxon>Hyphomicrobiales</taxon>
        <taxon>Stappiaceae</taxon>
        <taxon>Pannonibacter</taxon>
    </lineage>
</organism>
<feature type="binding site" evidence="8">
    <location>
        <position position="228"/>
    </location>
    <ligand>
        <name>substrate</name>
    </ligand>
</feature>
<evidence type="ECO:0000256" key="9">
    <source>
        <dbReference type="RuleBase" id="RU004016"/>
    </source>
</evidence>
<dbReference type="PROSITE" id="PS51724">
    <property type="entry name" value="SPOR"/>
    <property type="match status" value="1"/>
</dbReference>
<keyword evidence="3 12" id="KW-0378">Hydrolase</keyword>
<dbReference type="EC" id="3.4.16.4" evidence="12"/>
<dbReference type="Proteomes" id="UP000255000">
    <property type="component" value="Unassembled WGS sequence"/>
</dbReference>
<sequence>MPDLHAASSFMRFARRAIGAVAIALSLSVSPAIAQQNSRYAGIVVDVKTGKTLYSAAADELRFPASLTKVMTLYIVFEELEAGRLRMDTPLKVSAYAAARPPSKLGLRPGSTIQVKDAILALVTKSANDVAAVVAENIGGSEARFADRMTRTARQIGMSKTTFKNPHGLPNAGQRTTARDMATLGRAIQDRFPKHFELFKTRSFTYKGRTHGNHNRLLGAVPGVSGIKTGYINASGFNLVTSVERDGRQIVAVVMGGTTGRSRDAQMVKLINEYMPKASRGPRSAPLLVHNTSSAVVAEAKPTAPIRVNAPLRAPVPNSKPDTEPAVLPFAVASAADAPAPVPAPAPQAPVQAAAPARAPVPVPSPAPAPAPAVATARTVVQPQQEVQVASADGNVALPSPAPAIVVETSTIRPGLNPQPAPRVAAAFAVIESAPVETVPAPETVSHKPARAAASESTTVTVATNNTADAAPGWQVQIGAAVSETAAISLLKKAQSATGSALRNRDPYTEEVTAKGQTMYRARFVGFQDKNQAQAACQSLKRAKFNCYTIYQ</sequence>
<dbReference type="GO" id="GO:0006508">
    <property type="term" value="P:proteolysis"/>
    <property type="evidence" value="ECO:0007669"/>
    <property type="project" value="InterPro"/>
</dbReference>
<reference evidence="12 13" key="1">
    <citation type="submission" date="2018-06" db="EMBL/GenBank/DDBJ databases">
        <authorList>
            <consortium name="Pathogen Informatics"/>
            <person name="Doyle S."/>
        </authorList>
    </citation>
    <scope>NUCLEOTIDE SEQUENCE [LARGE SCALE GENOMIC DNA]</scope>
    <source>
        <strain evidence="12 13">NCTC13350</strain>
    </source>
</reference>
<feature type="domain" description="SPOR" evidence="11">
    <location>
        <begin position="468"/>
        <end position="552"/>
    </location>
</feature>
<dbReference type="GO" id="GO:0071555">
    <property type="term" value="P:cell wall organization"/>
    <property type="evidence" value="ECO:0007669"/>
    <property type="project" value="UniProtKB-KW"/>
</dbReference>
<proteinExistence type="inferred from homology"/>
<dbReference type="SUPFAM" id="SSF56601">
    <property type="entry name" value="beta-lactamase/transpeptidase-like"/>
    <property type="match status" value="1"/>
</dbReference>
<keyword evidence="2 10" id="KW-0732">Signal</keyword>
<dbReference type="GO" id="GO:0042834">
    <property type="term" value="F:peptidoglycan binding"/>
    <property type="evidence" value="ECO:0007669"/>
    <property type="project" value="InterPro"/>
</dbReference>
<dbReference type="GO" id="GO:0009002">
    <property type="term" value="F:serine-type D-Ala-D-Ala carboxypeptidase activity"/>
    <property type="evidence" value="ECO:0007669"/>
    <property type="project" value="UniProtKB-EC"/>
</dbReference>
<evidence type="ECO:0000256" key="2">
    <source>
        <dbReference type="ARBA" id="ARBA00022729"/>
    </source>
</evidence>
<protein>
    <submittedName>
        <fullName evidence="12">D-alanyl-D-alanine carboxypeptidase dacC</fullName>
        <ecNumber evidence="12">3.4.16.4</ecNumber>
    </submittedName>
</protein>
<evidence type="ECO:0000256" key="6">
    <source>
        <dbReference type="ARBA" id="ARBA00023316"/>
    </source>
</evidence>
<keyword evidence="5" id="KW-0573">Peptidoglycan synthesis</keyword>
<gene>
    <name evidence="12" type="primary">dacC</name>
    <name evidence="12" type="ORF">NCTC13350_01603</name>
</gene>
<dbReference type="PANTHER" id="PTHR21581">
    <property type="entry name" value="D-ALANYL-D-ALANINE CARBOXYPEPTIDASE"/>
    <property type="match status" value="1"/>
</dbReference>
<evidence type="ECO:0000256" key="8">
    <source>
        <dbReference type="PIRSR" id="PIRSR618044-2"/>
    </source>
</evidence>
<evidence type="ECO:0000256" key="5">
    <source>
        <dbReference type="ARBA" id="ARBA00022984"/>
    </source>
</evidence>
<feature type="chain" id="PRO_5016945553" evidence="10">
    <location>
        <begin position="35"/>
        <end position="552"/>
    </location>
</feature>
<evidence type="ECO:0000256" key="7">
    <source>
        <dbReference type="PIRSR" id="PIRSR618044-1"/>
    </source>
</evidence>
<dbReference type="PANTHER" id="PTHR21581:SF6">
    <property type="entry name" value="TRAFFICKING PROTEIN PARTICLE COMPLEX SUBUNIT 12"/>
    <property type="match status" value="1"/>
</dbReference>
<evidence type="ECO:0000256" key="10">
    <source>
        <dbReference type="SAM" id="SignalP"/>
    </source>
</evidence>
<feature type="signal peptide" evidence="10">
    <location>
        <begin position="1"/>
        <end position="34"/>
    </location>
</feature>
<dbReference type="PRINTS" id="PR00725">
    <property type="entry name" value="DADACBPTASE1"/>
</dbReference>
<dbReference type="GO" id="GO:0009252">
    <property type="term" value="P:peptidoglycan biosynthetic process"/>
    <property type="evidence" value="ECO:0007669"/>
    <property type="project" value="UniProtKB-KW"/>
</dbReference>
<dbReference type="GO" id="GO:0008360">
    <property type="term" value="P:regulation of cell shape"/>
    <property type="evidence" value="ECO:0007669"/>
    <property type="project" value="UniProtKB-KW"/>
</dbReference>
<evidence type="ECO:0000256" key="3">
    <source>
        <dbReference type="ARBA" id="ARBA00022801"/>
    </source>
</evidence>
<evidence type="ECO:0000313" key="13">
    <source>
        <dbReference type="Proteomes" id="UP000255000"/>
    </source>
</evidence>
<name>A0A378ZV33_9HYPH</name>